<proteinExistence type="predicted"/>
<feature type="transmembrane region" description="Helical" evidence="1">
    <location>
        <begin position="126"/>
        <end position="147"/>
    </location>
</feature>
<dbReference type="EMBL" id="JBJHQH010000005">
    <property type="protein sequence ID" value="MFK9091689.1"/>
    <property type="molecule type" value="Genomic_DNA"/>
</dbReference>
<protein>
    <submittedName>
        <fullName evidence="2">Uncharacterized protein</fullName>
    </submittedName>
</protein>
<dbReference type="RefSeq" id="WP_406580308.1">
    <property type="nucleotide sequence ID" value="NZ_JBJHQH010000005.1"/>
</dbReference>
<feature type="transmembrane region" description="Helical" evidence="1">
    <location>
        <begin position="64"/>
        <end position="85"/>
    </location>
</feature>
<keyword evidence="1" id="KW-0812">Transmembrane</keyword>
<keyword evidence="1" id="KW-1133">Transmembrane helix</keyword>
<evidence type="ECO:0000313" key="3">
    <source>
        <dbReference type="Proteomes" id="UP001623041"/>
    </source>
</evidence>
<reference evidence="2 3" key="1">
    <citation type="submission" date="2024-11" db="EMBL/GenBank/DDBJ databases">
        <authorList>
            <person name="Lucas J.A."/>
        </authorList>
    </citation>
    <scope>NUCLEOTIDE SEQUENCE [LARGE SCALE GENOMIC DNA]</scope>
    <source>
        <strain evidence="2 3">Z 5.4</strain>
    </source>
</reference>
<keyword evidence="3" id="KW-1185">Reference proteome</keyword>
<gene>
    <name evidence="2" type="ORF">ACJEBI_09350</name>
</gene>
<evidence type="ECO:0000256" key="1">
    <source>
        <dbReference type="SAM" id="Phobius"/>
    </source>
</evidence>
<feature type="transmembrane region" description="Helical" evidence="1">
    <location>
        <begin position="6"/>
        <end position="24"/>
    </location>
</feature>
<evidence type="ECO:0000313" key="2">
    <source>
        <dbReference type="EMBL" id="MFK9091689.1"/>
    </source>
</evidence>
<comment type="caution">
    <text evidence="2">The sequence shown here is derived from an EMBL/GenBank/DDBJ whole genome shotgun (WGS) entry which is preliminary data.</text>
</comment>
<feature type="transmembrane region" description="Helical" evidence="1">
    <location>
        <begin position="97"/>
        <end position="120"/>
    </location>
</feature>
<feature type="transmembrane region" description="Helical" evidence="1">
    <location>
        <begin position="31"/>
        <end position="52"/>
    </location>
</feature>
<accession>A0ABW8RG02</accession>
<keyword evidence="1" id="KW-0472">Membrane</keyword>
<sequence length="158" mass="18285">MTIAIISLVTWIVIIVFAIVPKRFTLVEMVFLYLASSILTVTIFSILVSNLHWIPASKDVEKALALHICRFVEIPLLLIMSSDILNSPLRIRTRWLIAITIIIFLVVNDWILVSLGILVFKKWNYMYAFIDHSFFVASLSLIARWFIHLKQEGVKRIE</sequence>
<dbReference type="Proteomes" id="UP001623041">
    <property type="component" value="Unassembled WGS sequence"/>
</dbReference>
<organism evidence="2 3">
    <name type="scientific">Bacillus salipaludis</name>
    <dbReference type="NCBI Taxonomy" id="2547811"/>
    <lineage>
        <taxon>Bacteria</taxon>
        <taxon>Bacillati</taxon>
        <taxon>Bacillota</taxon>
        <taxon>Bacilli</taxon>
        <taxon>Bacillales</taxon>
        <taxon>Bacillaceae</taxon>
        <taxon>Bacillus</taxon>
    </lineage>
</organism>
<name>A0ABW8RG02_9BACI</name>